<comment type="caution">
    <text evidence="5">The sequence shown here is derived from an EMBL/GenBank/DDBJ whole genome shotgun (WGS) entry which is preliminary data.</text>
</comment>
<dbReference type="CDD" id="cd15873">
    <property type="entry name" value="R-SNARE_STXBP5_6"/>
    <property type="match status" value="1"/>
</dbReference>
<feature type="region of interest" description="Disordered" evidence="3">
    <location>
        <begin position="920"/>
        <end position="939"/>
    </location>
</feature>
<evidence type="ECO:0000259" key="4">
    <source>
        <dbReference type="Pfam" id="PF08596"/>
    </source>
</evidence>
<dbReference type="EMBL" id="BAABME010002205">
    <property type="protein sequence ID" value="GAA0153573.1"/>
    <property type="molecule type" value="Genomic_DNA"/>
</dbReference>
<dbReference type="GO" id="GO:0005096">
    <property type="term" value="F:GTPase activator activity"/>
    <property type="evidence" value="ECO:0007669"/>
    <property type="project" value="TreeGrafter"/>
</dbReference>
<feature type="domain" description="Lethal giant larvae (Lgl)-like C-terminal" evidence="4">
    <location>
        <begin position="703"/>
        <end position="830"/>
    </location>
</feature>
<dbReference type="GO" id="GO:0006893">
    <property type="term" value="P:Golgi to plasma membrane transport"/>
    <property type="evidence" value="ECO:0007669"/>
    <property type="project" value="TreeGrafter"/>
</dbReference>
<dbReference type="Proteomes" id="UP001454036">
    <property type="component" value="Unassembled WGS sequence"/>
</dbReference>
<dbReference type="GO" id="GO:0019905">
    <property type="term" value="F:syntaxin binding"/>
    <property type="evidence" value="ECO:0007669"/>
    <property type="project" value="TreeGrafter"/>
</dbReference>
<protein>
    <submittedName>
        <fullName evidence="5">Membrane trafficking regulatory protein</fullName>
    </submittedName>
</protein>
<gene>
    <name evidence="5" type="ORF">LIER_11777</name>
</gene>
<accession>A0AAV3PTM8</accession>
<keyword evidence="6" id="KW-1185">Reference proteome</keyword>
<dbReference type="SMART" id="SM00320">
    <property type="entry name" value="WD40"/>
    <property type="match status" value="6"/>
</dbReference>
<dbReference type="GO" id="GO:0006887">
    <property type="term" value="P:exocytosis"/>
    <property type="evidence" value="ECO:0007669"/>
    <property type="project" value="UniProtKB-KW"/>
</dbReference>
<keyword evidence="2" id="KW-0268">Exocytosis</keyword>
<name>A0AAV3PTM8_LITER</name>
<evidence type="ECO:0000256" key="2">
    <source>
        <dbReference type="ARBA" id="ARBA00022483"/>
    </source>
</evidence>
<evidence type="ECO:0000313" key="5">
    <source>
        <dbReference type="EMBL" id="GAA0153573.1"/>
    </source>
</evidence>
<dbReference type="PANTHER" id="PTHR10241:SF27">
    <property type="entry name" value="TRANSDUCIN_WD40 REPEAT-LIKE SUPERFAMILY PROTEIN"/>
    <property type="match status" value="1"/>
</dbReference>
<dbReference type="PANTHER" id="PTHR10241">
    <property type="entry name" value="LETHAL 2 GIANT LARVAE PROTEIN"/>
    <property type="match status" value="1"/>
</dbReference>
<evidence type="ECO:0000313" key="6">
    <source>
        <dbReference type="Proteomes" id="UP001454036"/>
    </source>
</evidence>
<reference evidence="5 6" key="1">
    <citation type="submission" date="2024-01" db="EMBL/GenBank/DDBJ databases">
        <title>The complete chloroplast genome sequence of Lithospermum erythrorhizon: insights into the phylogenetic relationship among Boraginaceae species and the maternal lineages of purple gromwells.</title>
        <authorList>
            <person name="Okada T."/>
            <person name="Watanabe K."/>
        </authorList>
    </citation>
    <scope>NUCLEOTIDE SEQUENCE [LARGE SCALE GENOMIC DNA]</scope>
</reference>
<proteinExistence type="inferred from homology"/>
<dbReference type="InterPro" id="IPR036322">
    <property type="entry name" value="WD40_repeat_dom_sf"/>
</dbReference>
<dbReference type="GO" id="GO:0005737">
    <property type="term" value="C:cytoplasm"/>
    <property type="evidence" value="ECO:0007669"/>
    <property type="project" value="TreeGrafter"/>
</dbReference>
<dbReference type="Pfam" id="PF08596">
    <property type="entry name" value="Lgl_C"/>
    <property type="match status" value="1"/>
</dbReference>
<feature type="region of interest" description="Disordered" evidence="3">
    <location>
        <begin position="959"/>
        <end position="1005"/>
    </location>
</feature>
<feature type="compositionally biased region" description="Polar residues" evidence="3">
    <location>
        <begin position="990"/>
        <end position="1001"/>
    </location>
</feature>
<dbReference type="GO" id="GO:0005886">
    <property type="term" value="C:plasma membrane"/>
    <property type="evidence" value="ECO:0007669"/>
    <property type="project" value="TreeGrafter"/>
</dbReference>
<dbReference type="InterPro" id="IPR015943">
    <property type="entry name" value="WD40/YVTN_repeat-like_dom_sf"/>
</dbReference>
<evidence type="ECO:0000256" key="1">
    <source>
        <dbReference type="ARBA" id="ARBA00008070"/>
    </source>
</evidence>
<sequence length="1051" mass="115451">MQPGIVSGGLKAEDIDPRLVFHYGIPSGAVRFAFDSIQKILAIATKDGRIKLFGKDGTQALLEHSETVPSKFLEFMENRGILININASNHIEVWDVARKELTHTYEFEREITSYSVLQHTPYMFVGDSNGNVSVMKHSEEANQIEHMQYRIPYSPSHGNSGEISSENAVTHVLPQPLAESKRLVIVYKDGLIVLWSIQESRTVFTTGATAFQSISHEAKQVTAASWACPTGSKIAVGYNNGEIFIWSIPAASNLKSDQGTDKDLRDSGASQSAPICKLNLGYKLDKIPISKLRWLYVDGKASRLYVMGFSSAFSANLMQVLLLNEKSESRTIKVGLNPPETCIDFNIMTGFYGQGKQKNDAIILLGKSGQIYYYDDSLVERYLLLSQSKSSPSLPKEEMVKLPFARTRITVSFFVSDNPVMRCSADQDYITFTTDILQLFPFQTNPKDASVSNQSHSSGFSKAKNLYITGHDNGAIDFWDISCPLLSPIVSLTQQSEDDLSVSGVPLVSLYFDLDQRLLISGDQNGTVRIYKLKSEVFIPESGFLSLPGGSKKGGNHIIKSIKLLKVNGAALCINTGNNAKHLAVGSDQGYVSLFDMEGQTLLYQNHIASELCTGIMSLQFGNCSIQGFDKNLLMVATKDSSVLAFESETGKSLSSSVVCPKSPSRALYMQILDGYDISSLGSNIMDVLDMSKGTAETASRKQQVLLMCSERAVYVYSLSHAVQGIKKVLYKKKFHSTCCWASTFESPEAGVILVFSTGQIDIRSLPELSHLRTFSVRGLTLSVPKANSIPNHSVCSSHNGDLVVVSSDQEAFFVSLSLHKEAYGYLEFASRVYNQELVVSQDTVSSQIVHKEKKKGIFSVMKDIAGAKPKNGLVIEAEEIKESLEDLSAIFSAANFPSFKEREDKLSVDKNDLDLDIDDIDIEDPGEKPKGNPTIAGLSKQNFTNTFQAIKGKFKHIKVKSDKTSASPPTEDDKSSPGSVDQIKKKYGFSSNSPKESSGAASMAKIKLSENMKKLQGISMKTAEMQDTAQSFSSMAKEVLRLSESDKRMP</sequence>
<comment type="similarity">
    <text evidence="1">Belongs to the WD repeat L(2)GL family.</text>
</comment>
<dbReference type="SUPFAM" id="SSF50978">
    <property type="entry name" value="WD40 repeat-like"/>
    <property type="match status" value="2"/>
</dbReference>
<evidence type="ECO:0000256" key="3">
    <source>
        <dbReference type="SAM" id="MobiDB-lite"/>
    </source>
</evidence>
<dbReference type="InterPro" id="IPR001680">
    <property type="entry name" value="WD40_rpt"/>
</dbReference>
<dbReference type="GO" id="GO:0045159">
    <property type="term" value="F:myosin II binding"/>
    <property type="evidence" value="ECO:0007669"/>
    <property type="project" value="TreeGrafter"/>
</dbReference>
<dbReference type="Gene3D" id="2.130.10.10">
    <property type="entry name" value="YVTN repeat-like/Quinoprotein amine dehydrogenase"/>
    <property type="match status" value="3"/>
</dbReference>
<dbReference type="InterPro" id="IPR013905">
    <property type="entry name" value="Lgl_C_dom"/>
</dbReference>
<organism evidence="5 6">
    <name type="scientific">Lithospermum erythrorhizon</name>
    <name type="common">Purple gromwell</name>
    <name type="synonym">Lithospermum officinale var. erythrorhizon</name>
    <dbReference type="NCBI Taxonomy" id="34254"/>
    <lineage>
        <taxon>Eukaryota</taxon>
        <taxon>Viridiplantae</taxon>
        <taxon>Streptophyta</taxon>
        <taxon>Embryophyta</taxon>
        <taxon>Tracheophyta</taxon>
        <taxon>Spermatophyta</taxon>
        <taxon>Magnoliopsida</taxon>
        <taxon>eudicotyledons</taxon>
        <taxon>Gunneridae</taxon>
        <taxon>Pentapetalae</taxon>
        <taxon>asterids</taxon>
        <taxon>lamiids</taxon>
        <taxon>Boraginales</taxon>
        <taxon>Boraginaceae</taxon>
        <taxon>Boraginoideae</taxon>
        <taxon>Lithospermeae</taxon>
        <taxon>Lithospermum</taxon>
    </lineage>
</organism>
<dbReference type="AlphaFoldDB" id="A0AAV3PTM8"/>